<dbReference type="SUPFAM" id="SSF48452">
    <property type="entry name" value="TPR-like"/>
    <property type="match status" value="1"/>
</dbReference>
<dbReference type="InterPro" id="IPR011990">
    <property type="entry name" value="TPR-like_helical_dom_sf"/>
</dbReference>
<feature type="domain" description="YbgF trimerisation" evidence="3">
    <location>
        <begin position="60"/>
        <end position="113"/>
    </location>
</feature>
<comment type="function">
    <text evidence="1">Mediates coordination of peptidoglycan synthesis and outer membrane constriction during cell division.</text>
</comment>
<feature type="chain" id="PRO_5044924625" description="Cell division coordinator CpoB" evidence="1">
    <location>
        <begin position="22"/>
        <end position="270"/>
    </location>
</feature>
<gene>
    <name evidence="4" type="primary">ybgF</name>
    <name evidence="1" type="synonym">cpoB</name>
    <name evidence="4" type="ORF">MU846_10830</name>
</gene>
<dbReference type="InterPro" id="IPR019734">
    <property type="entry name" value="TPR_rpt"/>
</dbReference>
<dbReference type="NCBIfam" id="TIGR02795">
    <property type="entry name" value="tol_pal_ybgF"/>
    <property type="match status" value="1"/>
</dbReference>
<keyword evidence="1" id="KW-0732">Signal</keyword>
<evidence type="ECO:0000256" key="1">
    <source>
        <dbReference type="HAMAP-Rule" id="MF_02066"/>
    </source>
</evidence>
<feature type="region of interest" description="Disordered" evidence="2">
    <location>
        <begin position="33"/>
        <end position="56"/>
    </location>
</feature>
<evidence type="ECO:0000313" key="5">
    <source>
        <dbReference type="Proteomes" id="UP001165524"/>
    </source>
</evidence>
<comment type="caution">
    <text evidence="4">The sequence shown here is derived from an EMBL/GenBank/DDBJ whole genome shotgun (WGS) entry which is preliminary data.</text>
</comment>
<keyword evidence="5" id="KW-1185">Reference proteome</keyword>
<protein>
    <recommendedName>
        <fullName evidence="1">Cell division coordinator CpoB</fullName>
    </recommendedName>
</protein>
<organism evidence="4 5">
    <name type="scientific">Alcanivorax quisquiliarum</name>
    <dbReference type="NCBI Taxonomy" id="2933565"/>
    <lineage>
        <taxon>Bacteria</taxon>
        <taxon>Pseudomonadati</taxon>
        <taxon>Pseudomonadota</taxon>
        <taxon>Gammaproteobacteria</taxon>
        <taxon>Oceanospirillales</taxon>
        <taxon>Alcanivoracaceae</taxon>
        <taxon>Alcanivorax</taxon>
    </lineage>
</organism>
<dbReference type="InterPro" id="IPR032519">
    <property type="entry name" value="YbgF_tri"/>
</dbReference>
<keyword evidence="1" id="KW-0175">Coiled coil</keyword>
<keyword evidence="1" id="KW-0132">Cell division</keyword>
<comment type="similarity">
    <text evidence="1">Belongs to the CpoB family.</text>
</comment>
<keyword evidence="1" id="KW-0574">Periplasm</keyword>
<dbReference type="Gene3D" id="1.20.5.110">
    <property type="match status" value="1"/>
</dbReference>
<dbReference type="Pfam" id="PF13174">
    <property type="entry name" value="TPR_6"/>
    <property type="match status" value="2"/>
</dbReference>
<dbReference type="RefSeq" id="WP_246952606.1">
    <property type="nucleotide sequence ID" value="NZ_JALKII010000007.1"/>
</dbReference>
<dbReference type="Proteomes" id="UP001165524">
    <property type="component" value="Unassembled WGS sequence"/>
</dbReference>
<evidence type="ECO:0000259" key="3">
    <source>
        <dbReference type="Pfam" id="PF16331"/>
    </source>
</evidence>
<dbReference type="InterPro" id="IPR014162">
    <property type="entry name" value="CpoB_C"/>
</dbReference>
<evidence type="ECO:0000256" key="2">
    <source>
        <dbReference type="SAM" id="MobiDB-lite"/>
    </source>
</evidence>
<dbReference type="HAMAP" id="MF_02066">
    <property type="entry name" value="CpoB"/>
    <property type="match status" value="1"/>
</dbReference>
<name>A0ABT0E8S3_9GAMM</name>
<sequence length="270" mass="29453" precursor="true">MKRLLTGLLLGVVAGAAQAQAATGPLTVEDRVYPRPQSSAATDNRGDASPRDLSAQPQGGVMMLMQQMQQYEEELQRLQGQIEELRHELERGREAERARYVDLDTRINAVAEASLDQSATAQAAADATEQANGSGASGANGASPESDRAAYAAAREKLLARDFPEAGKAFEQYLSDYSQGQFRPFAHFWLGEIYRSQATPDRAGAMKQFQTVVDDYPDHSQVPAALYKLATLQAESGDTNRARVTLNRIVQQYEGTSEARLAQGMLDQLK</sequence>
<dbReference type="Pfam" id="PF16331">
    <property type="entry name" value="TolA_bind_tri"/>
    <property type="match status" value="1"/>
</dbReference>
<accession>A0ABT0E8S3</accession>
<keyword evidence="1" id="KW-0131">Cell cycle</keyword>
<feature type="region of interest" description="Disordered" evidence="2">
    <location>
        <begin position="121"/>
        <end position="148"/>
    </location>
</feature>
<reference evidence="4" key="1">
    <citation type="submission" date="2022-04" db="EMBL/GenBank/DDBJ databases">
        <title>Alcanivorax sp. CY1518 draft genome sequence.</title>
        <authorList>
            <person name="Zhao G."/>
            <person name="An M."/>
        </authorList>
    </citation>
    <scope>NUCLEOTIDE SEQUENCE</scope>
    <source>
        <strain evidence="4">CY1518</strain>
    </source>
</reference>
<dbReference type="EMBL" id="JALKII010000007">
    <property type="protein sequence ID" value="MCK0538204.1"/>
    <property type="molecule type" value="Genomic_DNA"/>
</dbReference>
<comment type="subcellular location">
    <subcellularLocation>
        <location evidence="1">Periplasm</location>
    </subcellularLocation>
</comment>
<evidence type="ECO:0000313" key="4">
    <source>
        <dbReference type="EMBL" id="MCK0538204.1"/>
    </source>
</evidence>
<feature type="coiled-coil region" evidence="1">
    <location>
        <begin position="61"/>
        <end position="95"/>
    </location>
</feature>
<dbReference type="Gene3D" id="1.25.40.10">
    <property type="entry name" value="Tetratricopeptide repeat domain"/>
    <property type="match status" value="1"/>
</dbReference>
<proteinExistence type="inferred from homology"/>
<feature type="signal peptide" evidence="1">
    <location>
        <begin position="1"/>
        <end position="21"/>
    </location>
</feature>
<dbReference type="InterPro" id="IPR034706">
    <property type="entry name" value="CpoB"/>
</dbReference>